<dbReference type="AlphaFoldDB" id="A0A6J5FB26"/>
<reference evidence="2 3" key="1">
    <citation type="submission" date="2020-04" db="EMBL/GenBank/DDBJ databases">
        <authorList>
            <person name="De Canck E."/>
        </authorList>
    </citation>
    <scope>NUCLEOTIDE SEQUENCE [LARGE SCALE GENOMIC DNA]</scope>
    <source>
        <strain evidence="2 3">LMG 29542</strain>
    </source>
</reference>
<feature type="compositionally biased region" description="Polar residues" evidence="1">
    <location>
        <begin position="284"/>
        <end position="300"/>
    </location>
</feature>
<feature type="region of interest" description="Disordered" evidence="1">
    <location>
        <begin position="281"/>
        <end position="300"/>
    </location>
</feature>
<sequence length="300" mass="31911">MKALEKSGNSINFNVSNLTAPAEVKANQSTGEAPSSSSSSSDKAGMPKDRSLARKMAGTILQDVLGSPKNISRSSENDKTVINKLTSLIKKSDANKKDKTHDITGDIAEIIPPLLASLNEATTTSSAEDKETRQKHSMNDIANLADGILNGDARQSMVKFGLEAAKASYVENGNNIFRPLSRHKELIKNGDIHRYFVAPQVADVVDHLVEKATDVSTGEIIKAAARGAAKGVIENKQPFINYKDIKKGKVTGLLNPAAAGAAKEIYKTVKAAKNAKAKSIVKQDATTQVSTPSTEADTIV</sequence>
<dbReference type="Proteomes" id="UP000494363">
    <property type="component" value="Unassembled WGS sequence"/>
</dbReference>
<evidence type="ECO:0000313" key="2">
    <source>
        <dbReference type="EMBL" id="CAB3774912.1"/>
    </source>
</evidence>
<accession>A0A6J5FB26</accession>
<evidence type="ECO:0000256" key="1">
    <source>
        <dbReference type="SAM" id="MobiDB-lite"/>
    </source>
</evidence>
<name>A0A6J5FB26_9BURK</name>
<dbReference type="RefSeq" id="WP_175233340.1">
    <property type="nucleotide sequence ID" value="NZ_CADIKH010000202.1"/>
</dbReference>
<protein>
    <submittedName>
        <fullName evidence="2">Uncharacterized protein</fullName>
    </submittedName>
</protein>
<keyword evidence="3" id="KW-1185">Reference proteome</keyword>
<gene>
    <name evidence="2" type="ORF">LMG29542_08294</name>
</gene>
<evidence type="ECO:0000313" key="3">
    <source>
        <dbReference type="Proteomes" id="UP000494363"/>
    </source>
</evidence>
<proteinExistence type="predicted"/>
<feature type="region of interest" description="Disordered" evidence="1">
    <location>
        <begin position="22"/>
        <end position="50"/>
    </location>
</feature>
<dbReference type="EMBL" id="CADIKH010000202">
    <property type="protein sequence ID" value="CAB3774912.1"/>
    <property type="molecule type" value="Genomic_DNA"/>
</dbReference>
<organism evidence="2 3">
    <name type="scientific">Paraburkholderia humisilvae</name>
    <dbReference type="NCBI Taxonomy" id="627669"/>
    <lineage>
        <taxon>Bacteria</taxon>
        <taxon>Pseudomonadati</taxon>
        <taxon>Pseudomonadota</taxon>
        <taxon>Betaproteobacteria</taxon>
        <taxon>Burkholderiales</taxon>
        <taxon>Burkholderiaceae</taxon>
        <taxon>Paraburkholderia</taxon>
    </lineage>
</organism>